<sequence length="33" mass="3464">MGSVVLDIVALVTNRAAAFWNWMATGSAGFPPL</sequence>
<dbReference type="EMBL" id="LN868938">
    <property type="protein sequence ID" value="CRY75927.1"/>
    <property type="molecule type" value="Genomic_DNA"/>
</dbReference>
<dbReference type="AlphaFoldDB" id="A0A0H5NL84"/>
<dbReference type="KEGG" id="nfr:ERS450000_01592"/>
<dbReference type="Proteomes" id="UP000057820">
    <property type="component" value="Chromosome 1"/>
</dbReference>
<evidence type="ECO:0000313" key="1">
    <source>
        <dbReference type="EMBL" id="CRY75927.1"/>
    </source>
</evidence>
<protein>
    <submittedName>
        <fullName evidence="1">Uncharacterized protein</fullName>
    </submittedName>
</protein>
<name>A0A0H5NL84_NOCFR</name>
<evidence type="ECO:0000313" key="2">
    <source>
        <dbReference type="Proteomes" id="UP000057820"/>
    </source>
</evidence>
<accession>A0A0H5NL84</accession>
<proteinExistence type="predicted"/>
<gene>
    <name evidence="1" type="ORF">ERS450000_01592</name>
</gene>
<organism evidence="1 2">
    <name type="scientific">Nocardia farcinica</name>
    <dbReference type="NCBI Taxonomy" id="37329"/>
    <lineage>
        <taxon>Bacteria</taxon>
        <taxon>Bacillati</taxon>
        <taxon>Actinomycetota</taxon>
        <taxon>Actinomycetes</taxon>
        <taxon>Mycobacteriales</taxon>
        <taxon>Nocardiaceae</taxon>
        <taxon>Nocardia</taxon>
    </lineage>
</organism>
<reference evidence="2" key="1">
    <citation type="submission" date="2015-03" db="EMBL/GenBank/DDBJ databases">
        <authorList>
            <consortium name="Pathogen Informatics"/>
        </authorList>
    </citation>
    <scope>NUCLEOTIDE SEQUENCE [LARGE SCALE GENOMIC DNA]</scope>
    <source>
        <strain evidence="2">NCTC11134</strain>
    </source>
</reference>